<reference evidence="1 2" key="1">
    <citation type="submission" date="2024-02" db="EMBL/GenBank/DDBJ databases">
        <title>Herpetosiphon gulosus NBRC 112829.</title>
        <authorList>
            <person name="Ichikawa N."/>
            <person name="Katano-Makiyama Y."/>
            <person name="Hidaka K."/>
        </authorList>
    </citation>
    <scope>NUCLEOTIDE SEQUENCE [LARGE SCALE GENOMIC DNA]</scope>
    <source>
        <strain evidence="1 2">NBRC 112829</strain>
    </source>
</reference>
<protein>
    <submittedName>
        <fullName evidence="1">Uncharacterized protein</fullName>
    </submittedName>
</protein>
<name>A0ABP9WVF2_9CHLR</name>
<gene>
    <name evidence="1" type="ORF">Hgul01_00976</name>
</gene>
<dbReference type="EMBL" id="BAABRU010000003">
    <property type="protein sequence ID" value="GAA5527192.1"/>
    <property type="molecule type" value="Genomic_DNA"/>
</dbReference>
<organism evidence="1 2">
    <name type="scientific">Herpetosiphon gulosus</name>
    <dbReference type="NCBI Taxonomy" id="1973496"/>
    <lineage>
        <taxon>Bacteria</taxon>
        <taxon>Bacillati</taxon>
        <taxon>Chloroflexota</taxon>
        <taxon>Chloroflexia</taxon>
        <taxon>Herpetosiphonales</taxon>
        <taxon>Herpetosiphonaceae</taxon>
        <taxon>Herpetosiphon</taxon>
    </lineage>
</organism>
<keyword evidence="2" id="KW-1185">Reference proteome</keyword>
<dbReference type="Proteomes" id="UP001428290">
    <property type="component" value="Unassembled WGS sequence"/>
</dbReference>
<comment type="caution">
    <text evidence="1">The sequence shown here is derived from an EMBL/GenBank/DDBJ whole genome shotgun (WGS) entry which is preliminary data.</text>
</comment>
<dbReference type="RefSeq" id="WP_345720831.1">
    <property type="nucleotide sequence ID" value="NZ_BAABRU010000003.1"/>
</dbReference>
<accession>A0ABP9WVF2</accession>
<sequence>MNGDNPVNVQLDITSGMPPPTWQLSEAQRSAFFRMLEQLTPVEPQQAFDNLGNRGFVATTTNPTRTIRIQQGFVWITADSYERVFLDNNNDLERLLLTSGQSVLEPGLYTMLENGIGQN</sequence>
<evidence type="ECO:0000313" key="1">
    <source>
        <dbReference type="EMBL" id="GAA5527192.1"/>
    </source>
</evidence>
<proteinExistence type="predicted"/>
<evidence type="ECO:0000313" key="2">
    <source>
        <dbReference type="Proteomes" id="UP001428290"/>
    </source>
</evidence>